<dbReference type="EMBL" id="LWCI01000172">
    <property type="protein sequence ID" value="KZS56178.1"/>
    <property type="molecule type" value="Genomic_DNA"/>
</dbReference>
<accession>A0A163UDN5</accession>
<comment type="caution">
    <text evidence="1">The sequence shown here is derived from an EMBL/GenBank/DDBJ whole genome shotgun (WGS) entry which is preliminary data.</text>
</comment>
<keyword evidence="2" id="KW-1185">Reference proteome</keyword>
<name>A0A163UDN5_9MYCO</name>
<organism evidence="1 2">
    <name type="scientific">Mycobacterium ostraviense</name>
    <dbReference type="NCBI Taxonomy" id="2738409"/>
    <lineage>
        <taxon>Bacteria</taxon>
        <taxon>Bacillati</taxon>
        <taxon>Actinomycetota</taxon>
        <taxon>Actinomycetes</taxon>
        <taxon>Mycobacteriales</taxon>
        <taxon>Mycobacteriaceae</taxon>
        <taxon>Mycobacterium</taxon>
    </lineage>
</organism>
<sequence length="97" mass="9916">MPATLRQAAGCGASHGAATQRPLAAWRVQLPALARGSSGAQLHSVAWIRPSSGSNWSKPNRLTPQSVIACTFDGVSACGFAGGRVGLVRADTNVESS</sequence>
<reference evidence="2" key="1">
    <citation type="submission" date="2016-04" db="EMBL/GenBank/DDBJ databases">
        <authorList>
            <person name="Strapagiel D."/>
            <person name="Borowka P."/>
            <person name="Marciniak B."/>
            <person name="Bakula Z."/>
            <person name="Van Ingen J."/>
            <person name="Safianowska A."/>
            <person name="Dziadek J."/>
            <person name="Jagielski T."/>
        </authorList>
    </citation>
    <scope>NUCLEOTIDE SEQUENCE [LARGE SCALE GENOMIC DNA]</scope>
    <source>
        <strain evidence="2">1010001458</strain>
    </source>
</reference>
<evidence type="ECO:0000313" key="2">
    <source>
        <dbReference type="Proteomes" id="UP000077342"/>
    </source>
</evidence>
<protein>
    <submittedName>
        <fullName evidence="1">Uncharacterized protein</fullName>
    </submittedName>
</protein>
<proteinExistence type="predicted"/>
<dbReference type="Proteomes" id="UP000077342">
    <property type="component" value="Unassembled WGS sequence"/>
</dbReference>
<dbReference type="AlphaFoldDB" id="A0A163UDN5"/>
<gene>
    <name evidence="1" type="ORF">A4G28_01830</name>
</gene>
<evidence type="ECO:0000313" key="1">
    <source>
        <dbReference type="EMBL" id="KZS56178.1"/>
    </source>
</evidence>